<name>A0A378QSA3_9GAMM</name>
<feature type="chain" id="PRO_5016928510" evidence="1">
    <location>
        <begin position="20"/>
        <end position="240"/>
    </location>
</feature>
<keyword evidence="1" id="KW-0732">Signal</keyword>
<organism evidence="3 5">
    <name type="scientific">Moraxella equi</name>
    <dbReference type="NCBI Taxonomy" id="60442"/>
    <lineage>
        <taxon>Bacteria</taxon>
        <taxon>Pseudomonadati</taxon>
        <taxon>Pseudomonadota</taxon>
        <taxon>Gammaproteobacteria</taxon>
        <taxon>Moraxellales</taxon>
        <taxon>Moraxellaceae</taxon>
        <taxon>Moraxella</taxon>
    </lineage>
</organism>
<keyword evidence="3" id="KW-0472">Membrane</keyword>
<evidence type="ECO:0000313" key="5">
    <source>
        <dbReference type="Proteomes" id="UP000254618"/>
    </source>
</evidence>
<dbReference type="Proteomes" id="UP000190777">
    <property type="component" value="Unassembled WGS sequence"/>
</dbReference>
<dbReference type="RefSeq" id="WP_079323884.1">
    <property type="nucleotide sequence ID" value="NZ_MXAP01000005.1"/>
</dbReference>
<reference evidence="3 5" key="2">
    <citation type="submission" date="2018-06" db="EMBL/GenBank/DDBJ databases">
        <authorList>
            <consortium name="Pathogen Informatics"/>
            <person name="Doyle S."/>
        </authorList>
    </citation>
    <scope>NUCLEOTIDE SEQUENCE [LARGE SCALE GENOMIC DNA]</scope>
    <source>
        <strain evidence="3 5">NCTC11012</strain>
    </source>
</reference>
<feature type="signal peptide" evidence="1">
    <location>
        <begin position="1"/>
        <end position="19"/>
    </location>
</feature>
<dbReference type="Proteomes" id="UP000254618">
    <property type="component" value="Unassembled WGS sequence"/>
</dbReference>
<reference evidence="2 4" key="1">
    <citation type="submission" date="2017-03" db="EMBL/GenBank/DDBJ databases">
        <title>Draft genome sequence of Moraxella equi CCUG 4950T type strain.</title>
        <authorList>
            <person name="Salva-Serra F."/>
            <person name="Engstrom-Jakobsson H."/>
            <person name="Thorell K."/>
            <person name="Jaen-Luchoro D."/>
            <person name="Gonzales-Siles L."/>
            <person name="Karlsson R."/>
            <person name="Yazdan S."/>
            <person name="Boulund F."/>
            <person name="Johnning A."/>
            <person name="Engstrand L."/>
            <person name="Kristiansson E."/>
            <person name="Moore E."/>
        </authorList>
    </citation>
    <scope>NUCLEOTIDE SEQUENCE [LARGE SCALE GENOMIC DNA]</scope>
    <source>
        <strain evidence="2 4">CCUG 4950</strain>
    </source>
</reference>
<dbReference type="EMBL" id="MXAP01000005">
    <property type="protein sequence ID" value="OPH40199.1"/>
    <property type="molecule type" value="Genomic_DNA"/>
</dbReference>
<accession>A0A378QSA3</accession>
<protein>
    <submittedName>
        <fullName evidence="3">Nickel uptake substrate-specific transmembrane region</fullName>
    </submittedName>
</protein>
<dbReference type="EMBL" id="UGQF01000001">
    <property type="protein sequence ID" value="STZ03776.1"/>
    <property type="molecule type" value="Genomic_DNA"/>
</dbReference>
<dbReference type="AlphaFoldDB" id="A0A378QSA3"/>
<keyword evidence="3" id="KW-0812">Transmembrane</keyword>
<dbReference type="InterPro" id="IPR019613">
    <property type="entry name" value="DUF4198"/>
</dbReference>
<evidence type="ECO:0000313" key="2">
    <source>
        <dbReference type="EMBL" id="OPH40199.1"/>
    </source>
</evidence>
<evidence type="ECO:0000313" key="3">
    <source>
        <dbReference type="EMBL" id="STZ03776.1"/>
    </source>
</evidence>
<sequence>MQKLLGALILSFMTSTAMAHGFWIDKRAGELAIVFGEWGDDASYDTDVLDSIRGLDKQGKSIAISTTANKNNITVNMPKDVSAVISTYKPSYYTQDNKGEWHRKSKLEVKDAVSGTVYVQNNITLFDNQDKPMSSADELQLQIIALSDPFQLNIGDKLPVQVLFEGKPLANAKIAQDYINNPKGEFIVTDDNGKAHIVVQSTGITVLQVGHEVENQNKELSDKTYYNSTLAFNLFMHKYK</sequence>
<evidence type="ECO:0000256" key="1">
    <source>
        <dbReference type="SAM" id="SignalP"/>
    </source>
</evidence>
<gene>
    <name evidence="2" type="ORF">B5J93_00290</name>
    <name evidence="3" type="ORF">NCTC11012_02031</name>
</gene>
<keyword evidence="4" id="KW-1185">Reference proteome</keyword>
<evidence type="ECO:0000313" key="4">
    <source>
        <dbReference type="Proteomes" id="UP000190777"/>
    </source>
</evidence>
<dbReference type="Pfam" id="PF10670">
    <property type="entry name" value="DUF4198"/>
    <property type="match status" value="1"/>
</dbReference>
<proteinExistence type="predicted"/>